<evidence type="ECO:0008006" key="4">
    <source>
        <dbReference type="Google" id="ProtNLM"/>
    </source>
</evidence>
<sequence>MSPIAGPAGRPPARPRRRTVPAALVTFAVLVLTLGPASCGTADGSADGLSRDAGVAAWTDARTGVLAVERQADAQFGAAAEAARTGAADAAERAAAEQAHRAAAEAQGGAGQPAARPGGSAADEPAQCTTRPEDRAACTTPEGAEVTPGGGDVDGDGVFEPHEPVGPGYKDPRAYDGGPTSGETQCQWAREQGYGC</sequence>
<gene>
    <name evidence="2" type="ORF">RM572_11640</name>
</gene>
<comment type="caution">
    <text evidence="2">The sequence shown here is derived from an EMBL/GenBank/DDBJ whole genome shotgun (WGS) entry which is preliminary data.</text>
</comment>
<protein>
    <recommendedName>
        <fullName evidence="4">Lipoprotein</fullName>
    </recommendedName>
</protein>
<name>A0ABU2NRQ1_9ACTN</name>
<feature type="compositionally biased region" description="Basic and acidic residues" evidence="1">
    <location>
        <begin position="90"/>
        <end position="103"/>
    </location>
</feature>
<dbReference type="EMBL" id="JAVREQ010000008">
    <property type="protein sequence ID" value="MDT0379420.1"/>
    <property type="molecule type" value="Genomic_DNA"/>
</dbReference>
<feature type="region of interest" description="Disordered" evidence="1">
    <location>
        <begin position="89"/>
        <end position="196"/>
    </location>
</feature>
<keyword evidence="3" id="KW-1185">Reference proteome</keyword>
<reference evidence="3" key="1">
    <citation type="submission" date="2023-07" db="EMBL/GenBank/DDBJ databases">
        <title>30 novel species of actinomycetes from the DSMZ collection.</title>
        <authorList>
            <person name="Nouioui I."/>
        </authorList>
    </citation>
    <scope>NUCLEOTIDE SEQUENCE [LARGE SCALE GENOMIC DNA]</scope>
    <source>
        <strain evidence="3">DSM 42041</strain>
    </source>
</reference>
<dbReference type="Proteomes" id="UP001183414">
    <property type="component" value="Unassembled WGS sequence"/>
</dbReference>
<dbReference type="RefSeq" id="WP_311673216.1">
    <property type="nucleotide sequence ID" value="NZ_JAVREQ010000008.1"/>
</dbReference>
<evidence type="ECO:0000256" key="1">
    <source>
        <dbReference type="SAM" id="MobiDB-lite"/>
    </source>
</evidence>
<evidence type="ECO:0000313" key="2">
    <source>
        <dbReference type="EMBL" id="MDT0379420.1"/>
    </source>
</evidence>
<organism evidence="2 3">
    <name type="scientific">Streptomyces hazeniae</name>
    <dbReference type="NCBI Taxonomy" id="3075538"/>
    <lineage>
        <taxon>Bacteria</taxon>
        <taxon>Bacillati</taxon>
        <taxon>Actinomycetota</taxon>
        <taxon>Actinomycetes</taxon>
        <taxon>Kitasatosporales</taxon>
        <taxon>Streptomycetaceae</taxon>
        <taxon>Streptomyces</taxon>
    </lineage>
</organism>
<feature type="compositionally biased region" description="Low complexity" evidence="1">
    <location>
        <begin position="104"/>
        <end position="122"/>
    </location>
</feature>
<accession>A0ABU2NRQ1</accession>
<evidence type="ECO:0000313" key="3">
    <source>
        <dbReference type="Proteomes" id="UP001183414"/>
    </source>
</evidence>
<proteinExistence type="predicted"/>